<dbReference type="PANTHER" id="PTHR14143:SF1">
    <property type="entry name" value="IRG-TYPE G DOMAIN-CONTAINING PROTEIN"/>
    <property type="match status" value="1"/>
</dbReference>
<sequence length="483" mass="57429">EAERHAQAEREKALTLQHQEDMKRAQEERDRMQQEKERAMAEKHATELRLREEQARRQKEHEEEMKRAQKERDRIQQEKERAVAEKHANELRLLEEQARKQREHEEDMKRAQEERDRMQQEKERAMAEKHANELRLREEQARKQREHQQELKRVQDEKERLQAENHKREMRRIQAEKEEELQRLEEAHRMQEELRALQEQIRSEEERKKMEELARKTEEEARERVEKEIYLREEAERNLQEGIPPVKYPTGEEFQVMRKKLGYQEGYLHVAITGCSGCGKSSLINALRGLKNSNSPKGGIAKTGTSETTTEIKRYNDPDPSRQWLAWYDVPGAGTVNFRNWQYFNDQGLYIFNAIIVIAGDRFTQTDVELLFHCLRFDIPAFVVRSKSDQHIGNLMEDDDGDSDDEDDSEEKERDRLLEAFERYIADTRNNFRALLHQVGLPQQKVYIVCKNALRSVVKYSKTADIIDEVGLIRDLTEVAKDK</sequence>
<comment type="similarity">
    <text evidence="1">Belongs to the TRAFAC class dynamin-like GTPase superfamily. IRG family.</text>
</comment>
<evidence type="ECO:0000256" key="2">
    <source>
        <dbReference type="SAM" id="MobiDB-lite"/>
    </source>
</evidence>
<keyword evidence="5" id="KW-1185">Reference proteome</keyword>
<reference evidence="4 5" key="1">
    <citation type="journal article" date="2018" name="Nat. Ecol. Evol.">
        <title>Pezizomycetes genomes reveal the molecular basis of ectomycorrhizal truffle lifestyle.</title>
        <authorList>
            <person name="Murat C."/>
            <person name="Payen T."/>
            <person name="Noel B."/>
            <person name="Kuo A."/>
            <person name="Morin E."/>
            <person name="Chen J."/>
            <person name="Kohler A."/>
            <person name="Krizsan K."/>
            <person name="Balestrini R."/>
            <person name="Da Silva C."/>
            <person name="Montanini B."/>
            <person name="Hainaut M."/>
            <person name="Levati E."/>
            <person name="Barry K.W."/>
            <person name="Belfiori B."/>
            <person name="Cichocki N."/>
            <person name="Clum A."/>
            <person name="Dockter R.B."/>
            <person name="Fauchery L."/>
            <person name="Guy J."/>
            <person name="Iotti M."/>
            <person name="Le Tacon F."/>
            <person name="Lindquist E.A."/>
            <person name="Lipzen A."/>
            <person name="Malagnac F."/>
            <person name="Mello A."/>
            <person name="Molinier V."/>
            <person name="Miyauchi S."/>
            <person name="Poulain J."/>
            <person name="Riccioni C."/>
            <person name="Rubini A."/>
            <person name="Sitrit Y."/>
            <person name="Splivallo R."/>
            <person name="Traeger S."/>
            <person name="Wang M."/>
            <person name="Zifcakova L."/>
            <person name="Wipf D."/>
            <person name="Zambonelli A."/>
            <person name="Paolocci F."/>
            <person name="Nowrousian M."/>
            <person name="Ottonello S."/>
            <person name="Baldrian P."/>
            <person name="Spatafora J.W."/>
            <person name="Henrissat B."/>
            <person name="Nagy L.G."/>
            <person name="Aury J.M."/>
            <person name="Wincker P."/>
            <person name="Grigoriev I.V."/>
            <person name="Bonfante P."/>
            <person name="Martin F.M."/>
        </authorList>
    </citation>
    <scope>NUCLEOTIDE SEQUENCE [LARGE SCALE GENOMIC DNA]</scope>
    <source>
        <strain evidence="4 5">CCBAS932</strain>
    </source>
</reference>
<dbReference type="EMBL" id="ML119218">
    <property type="protein sequence ID" value="RPB06803.1"/>
    <property type="molecule type" value="Genomic_DNA"/>
</dbReference>
<dbReference type="GO" id="GO:0005525">
    <property type="term" value="F:GTP binding"/>
    <property type="evidence" value="ECO:0007669"/>
    <property type="project" value="InterPro"/>
</dbReference>
<dbReference type="STRING" id="1392247.A0A3N4K8P8"/>
<feature type="non-terminal residue" evidence="4">
    <location>
        <position position="1"/>
    </location>
</feature>
<dbReference type="AlphaFoldDB" id="A0A3N4K8P8"/>
<dbReference type="Gene3D" id="3.40.50.300">
    <property type="entry name" value="P-loop containing nucleotide triphosphate hydrolases"/>
    <property type="match status" value="1"/>
</dbReference>
<protein>
    <recommendedName>
        <fullName evidence="3">IRG-type G domain-containing protein</fullName>
    </recommendedName>
</protein>
<dbReference type="InterPro" id="IPR030385">
    <property type="entry name" value="G_IRG_dom"/>
</dbReference>
<dbReference type="GO" id="GO:0016020">
    <property type="term" value="C:membrane"/>
    <property type="evidence" value="ECO:0007669"/>
    <property type="project" value="InterPro"/>
</dbReference>
<gene>
    <name evidence="4" type="ORF">P167DRAFT_478363</name>
</gene>
<dbReference type="PROSITE" id="PS51716">
    <property type="entry name" value="G_IRG"/>
    <property type="match status" value="1"/>
</dbReference>
<feature type="compositionally biased region" description="Acidic residues" evidence="2">
    <location>
        <begin position="396"/>
        <end position="410"/>
    </location>
</feature>
<feature type="region of interest" description="Disordered" evidence="2">
    <location>
        <begin position="295"/>
        <end position="315"/>
    </location>
</feature>
<dbReference type="Pfam" id="PF05049">
    <property type="entry name" value="IIGP"/>
    <property type="match status" value="1"/>
</dbReference>
<dbReference type="InterPro" id="IPR027417">
    <property type="entry name" value="P-loop_NTPase"/>
</dbReference>
<feature type="region of interest" description="Disordered" evidence="2">
    <location>
        <begin position="1"/>
        <end position="173"/>
    </location>
</feature>
<evidence type="ECO:0000256" key="1">
    <source>
        <dbReference type="ARBA" id="ARBA00005429"/>
    </source>
</evidence>
<feature type="region of interest" description="Disordered" evidence="2">
    <location>
        <begin position="393"/>
        <end position="412"/>
    </location>
</feature>
<evidence type="ECO:0000313" key="4">
    <source>
        <dbReference type="EMBL" id="RPB06803.1"/>
    </source>
</evidence>
<evidence type="ECO:0000313" key="5">
    <source>
        <dbReference type="Proteomes" id="UP000277580"/>
    </source>
</evidence>
<feature type="non-terminal residue" evidence="4">
    <location>
        <position position="483"/>
    </location>
</feature>
<accession>A0A3N4K8P8</accession>
<feature type="domain" description="IRG-type G" evidence="3">
    <location>
        <begin position="266"/>
        <end position="464"/>
    </location>
</feature>
<name>A0A3N4K8P8_9PEZI</name>
<dbReference type="InParanoid" id="A0A3N4K8P8"/>
<dbReference type="SUPFAM" id="SSF52540">
    <property type="entry name" value="P-loop containing nucleoside triphosphate hydrolases"/>
    <property type="match status" value="1"/>
</dbReference>
<proteinExistence type="inferred from homology"/>
<dbReference type="OrthoDB" id="422720at2759"/>
<organism evidence="4 5">
    <name type="scientific">Morchella conica CCBAS932</name>
    <dbReference type="NCBI Taxonomy" id="1392247"/>
    <lineage>
        <taxon>Eukaryota</taxon>
        <taxon>Fungi</taxon>
        <taxon>Dikarya</taxon>
        <taxon>Ascomycota</taxon>
        <taxon>Pezizomycotina</taxon>
        <taxon>Pezizomycetes</taxon>
        <taxon>Pezizales</taxon>
        <taxon>Morchellaceae</taxon>
        <taxon>Morchella</taxon>
    </lineage>
</organism>
<dbReference type="Proteomes" id="UP000277580">
    <property type="component" value="Unassembled WGS sequence"/>
</dbReference>
<evidence type="ECO:0000259" key="3">
    <source>
        <dbReference type="PROSITE" id="PS51716"/>
    </source>
</evidence>
<dbReference type="PANTHER" id="PTHR14143">
    <property type="entry name" value="INTERFERON-INDUCIBLE GTPASE FAMILY MEMBER"/>
    <property type="match status" value="1"/>
</dbReference>
<dbReference type="InterPro" id="IPR007743">
    <property type="entry name" value="Immunity-related_GTPase-like"/>
</dbReference>